<evidence type="ECO:0000313" key="3">
    <source>
        <dbReference type="Proteomes" id="UP000054279"/>
    </source>
</evidence>
<keyword evidence="3" id="KW-1185">Reference proteome</keyword>
<protein>
    <submittedName>
        <fullName evidence="2">Uncharacterized protein</fullName>
    </submittedName>
</protein>
<feature type="region of interest" description="Disordered" evidence="1">
    <location>
        <begin position="1"/>
        <end position="30"/>
    </location>
</feature>
<dbReference type="EMBL" id="KN837249">
    <property type="protein sequence ID" value="KIJ31059.1"/>
    <property type="molecule type" value="Genomic_DNA"/>
</dbReference>
<organism evidence="2 3">
    <name type="scientific">Sphaerobolus stellatus (strain SS14)</name>
    <dbReference type="NCBI Taxonomy" id="990650"/>
    <lineage>
        <taxon>Eukaryota</taxon>
        <taxon>Fungi</taxon>
        <taxon>Dikarya</taxon>
        <taxon>Basidiomycota</taxon>
        <taxon>Agaricomycotina</taxon>
        <taxon>Agaricomycetes</taxon>
        <taxon>Phallomycetidae</taxon>
        <taxon>Geastrales</taxon>
        <taxon>Sphaerobolaceae</taxon>
        <taxon>Sphaerobolus</taxon>
    </lineage>
</organism>
<gene>
    <name evidence="2" type="ORF">M422DRAFT_267380</name>
</gene>
<feature type="compositionally biased region" description="Low complexity" evidence="1">
    <location>
        <begin position="1"/>
        <end position="11"/>
    </location>
</feature>
<evidence type="ECO:0000256" key="1">
    <source>
        <dbReference type="SAM" id="MobiDB-lite"/>
    </source>
</evidence>
<reference evidence="2 3" key="1">
    <citation type="submission" date="2014-06" db="EMBL/GenBank/DDBJ databases">
        <title>Evolutionary Origins and Diversification of the Mycorrhizal Mutualists.</title>
        <authorList>
            <consortium name="DOE Joint Genome Institute"/>
            <consortium name="Mycorrhizal Genomics Consortium"/>
            <person name="Kohler A."/>
            <person name="Kuo A."/>
            <person name="Nagy L.G."/>
            <person name="Floudas D."/>
            <person name="Copeland A."/>
            <person name="Barry K.W."/>
            <person name="Cichocki N."/>
            <person name="Veneault-Fourrey C."/>
            <person name="LaButti K."/>
            <person name="Lindquist E.A."/>
            <person name="Lipzen A."/>
            <person name="Lundell T."/>
            <person name="Morin E."/>
            <person name="Murat C."/>
            <person name="Riley R."/>
            <person name="Ohm R."/>
            <person name="Sun H."/>
            <person name="Tunlid A."/>
            <person name="Henrissat B."/>
            <person name="Grigoriev I.V."/>
            <person name="Hibbett D.S."/>
            <person name="Martin F."/>
        </authorList>
    </citation>
    <scope>NUCLEOTIDE SEQUENCE [LARGE SCALE GENOMIC DNA]</scope>
    <source>
        <strain evidence="2 3">SS14</strain>
    </source>
</reference>
<feature type="region of interest" description="Disordered" evidence="1">
    <location>
        <begin position="393"/>
        <end position="419"/>
    </location>
</feature>
<dbReference type="HOGENOM" id="CLU_655812_0_0_1"/>
<accession>A0A0C9U989</accession>
<name>A0A0C9U989_SPHS4</name>
<feature type="compositionally biased region" description="Acidic residues" evidence="1">
    <location>
        <begin position="396"/>
        <end position="408"/>
    </location>
</feature>
<dbReference type="Proteomes" id="UP000054279">
    <property type="component" value="Unassembled WGS sequence"/>
</dbReference>
<evidence type="ECO:0000313" key="2">
    <source>
        <dbReference type="EMBL" id="KIJ31059.1"/>
    </source>
</evidence>
<sequence length="419" mass="49164">MSTTAVAPCAAPRRRPRPPRVHATPAPSPLHRPIERLYGPWVKRATKATLTRAAKQADEELYTLTEHEKSHIWTRFKLPTFFHYLDFSAFQDCHLSNLAMIHDIHRDFLHLRRKYHCLPNPHHHLKHFPDAKYVLWFIQPYRDFNDYDKDAYETIPDTYSDENRHSLEFYHKLVKIIQPQGKEIILSIPVCYYALLVALNCQIFNLETPAVDQEEVPIDRHNILQHKLSYYSGLREMFSYEVILAHLEGKMTEDWQSKSLNDYVHRLASYEHLHLKPGQLWHHDNSDRDIFNKVYGRIGYDEPLTMNDWNVIHINALDVIETEFGNNDGFFWEPLVVHKPPHYLRDFLHGAQVTDPEGDGSIQYIPEPDPQNIEGNAEEPMKKDYNLVFHGKLPSETDDEADNEDEMSDSQLFVSTLSY</sequence>
<dbReference type="AlphaFoldDB" id="A0A0C9U989"/>
<feature type="compositionally biased region" description="Polar residues" evidence="1">
    <location>
        <begin position="409"/>
        <end position="419"/>
    </location>
</feature>
<proteinExistence type="predicted"/>